<name>A0A376TR19_ECOLX</name>
<proteinExistence type="predicted"/>
<sequence>MSLGEREQTAWLSGTMARELDMDPDSLRFDYSEDSLSPAYNVTAAQSKELATLLTLAERLRVHVSAITPDASALQQFLPFLPSHQQCLAWRDNEQWLWATRCRWGRKLAVGMTSAKELAAALSVDPESVAICGEGGFDPWEAVSVRQPPLPPSGGDFAIALGLALGKAY</sequence>
<reference evidence="1 2" key="1">
    <citation type="submission" date="2018-06" db="EMBL/GenBank/DDBJ databases">
        <authorList>
            <consortium name="Pathogen Informatics"/>
            <person name="Doyle S."/>
        </authorList>
    </citation>
    <scope>NUCLEOTIDE SEQUENCE [LARGE SCALE GENOMIC DNA]</scope>
    <source>
        <strain evidence="1 2">NCTC8985</strain>
    </source>
</reference>
<organism evidence="1 2">
    <name type="scientific">Escherichia coli</name>
    <dbReference type="NCBI Taxonomy" id="562"/>
    <lineage>
        <taxon>Bacteria</taxon>
        <taxon>Pseudomonadati</taxon>
        <taxon>Pseudomonadota</taxon>
        <taxon>Gammaproteobacteria</taxon>
        <taxon>Enterobacterales</taxon>
        <taxon>Enterobacteriaceae</taxon>
        <taxon>Escherichia</taxon>
    </lineage>
</organism>
<accession>A0A376TR19</accession>
<dbReference type="AlphaFoldDB" id="A0A376TR19"/>
<evidence type="ECO:0000313" key="2">
    <source>
        <dbReference type="Proteomes" id="UP000254405"/>
    </source>
</evidence>
<dbReference type="EMBL" id="UGCO01000001">
    <property type="protein sequence ID" value="STI79500.1"/>
    <property type="molecule type" value="Genomic_DNA"/>
</dbReference>
<dbReference type="Proteomes" id="UP000254405">
    <property type="component" value="Unassembled WGS sequence"/>
</dbReference>
<protein>
    <submittedName>
        <fullName evidence="1">Pilus assembly protein</fullName>
    </submittedName>
</protein>
<evidence type="ECO:0000313" key="1">
    <source>
        <dbReference type="EMBL" id="STI79500.1"/>
    </source>
</evidence>
<gene>
    <name evidence="1" type="primary">yrfD_2</name>
    <name evidence="1" type="ORF">NCTC8985_04890</name>
</gene>